<dbReference type="Gene3D" id="3.30.70.1110">
    <property type="entry name" value="Histidine kinase CheA-like, P2 response regulator-binding domain"/>
    <property type="match status" value="1"/>
</dbReference>
<keyword evidence="3" id="KW-0597">Phosphoprotein</keyword>
<dbReference type="Pfam" id="PF07194">
    <property type="entry name" value="P2"/>
    <property type="match status" value="1"/>
</dbReference>
<dbReference type="Proteomes" id="UP000267250">
    <property type="component" value="Chromosome"/>
</dbReference>
<dbReference type="AlphaFoldDB" id="A0A3S9SYF5"/>
<dbReference type="InterPro" id="IPR010808">
    <property type="entry name" value="CheA_P2-bd"/>
</dbReference>
<sequence>MFNEESLPYIEVFLEETTEQLQELEGKLVFLEKDPSNRTCLDDIFRIAHNLKGNAATVGFQEMTTLAHHMEDLLDSMRKSRVYPSGEIIDTLLDALDALKGLTDKACGKGEGIFELGNLINRLEYLTYGGHDTNALIDSKENELLIKLEDSCCMKAARAFVVLKSLEELVRIIDVQPSFDEIKEYGFEGTEIKVRFFTRESLDIVKEAVQAIPEVKEVELFCGEIKKEKEMALSIEVGARLDPQALEERLRERYTSRVVIDLTDLCELSPAGLSRLLWARNLTGVEFILPRHPFRKKFLELLGFGENIGCGGVEPELVMKKKYDRVY</sequence>
<feature type="domain" description="HPt" evidence="4">
    <location>
        <begin position="2"/>
        <end position="106"/>
    </location>
</feature>
<accession>A0A3S9SYF5</accession>
<dbReference type="Pfam" id="PF01627">
    <property type="entry name" value="Hpt"/>
    <property type="match status" value="1"/>
</dbReference>
<dbReference type="InterPro" id="IPR037052">
    <property type="entry name" value="CheA-like_P2_sf"/>
</dbReference>
<dbReference type="InterPro" id="IPR035891">
    <property type="entry name" value="CheY-binding_CheA"/>
</dbReference>
<dbReference type="SUPFAM" id="SSF55052">
    <property type="entry name" value="CheY-binding domain of CheA"/>
    <property type="match status" value="1"/>
</dbReference>
<dbReference type="EMBL" id="CP016379">
    <property type="protein sequence ID" value="AZR73315.1"/>
    <property type="molecule type" value="Genomic_DNA"/>
</dbReference>
<feature type="modified residue" description="Phosphohistidine" evidence="3">
    <location>
        <position position="49"/>
    </location>
</feature>
<evidence type="ECO:0000259" key="4">
    <source>
        <dbReference type="PROSITE" id="PS50894"/>
    </source>
</evidence>
<protein>
    <recommendedName>
        <fullName evidence="4">HPt domain-containing protein</fullName>
    </recommendedName>
</protein>
<gene>
    <name evidence="5" type="ORF">BBF96_07915</name>
</gene>
<dbReference type="PANTHER" id="PTHR43395:SF1">
    <property type="entry name" value="CHEMOTAXIS PROTEIN CHEA"/>
    <property type="match status" value="1"/>
</dbReference>
<dbReference type="SMART" id="SM00073">
    <property type="entry name" value="HPT"/>
    <property type="match status" value="1"/>
</dbReference>
<keyword evidence="1" id="KW-0067">ATP-binding</keyword>
<proteinExistence type="predicted"/>
<dbReference type="RefSeq" id="WP_164730959.1">
    <property type="nucleotide sequence ID" value="NZ_CP016379.1"/>
</dbReference>
<reference evidence="5 6" key="1">
    <citation type="submission" date="2016-07" db="EMBL/GenBank/DDBJ databases">
        <title>Genome and transcriptome analysis of iron-reducing fermentative bacteria Anoxybacter fermentans.</title>
        <authorList>
            <person name="Zeng X."/>
            <person name="Shao Z."/>
        </authorList>
    </citation>
    <scope>NUCLEOTIDE SEQUENCE [LARGE SCALE GENOMIC DNA]</scope>
    <source>
        <strain evidence="5 6">DY22613</strain>
    </source>
</reference>
<name>A0A3S9SYF5_9FIRM</name>
<keyword evidence="1" id="KW-0547">Nucleotide-binding</keyword>
<evidence type="ECO:0000256" key="1">
    <source>
        <dbReference type="ARBA" id="ARBA00022840"/>
    </source>
</evidence>
<dbReference type="InterPro" id="IPR036641">
    <property type="entry name" value="HPT_dom_sf"/>
</dbReference>
<evidence type="ECO:0000256" key="2">
    <source>
        <dbReference type="ARBA" id="ARBA00023012"/>
    </source>
</evidence>
<dbReference type="GO" id="GO:0005524">
    <property type="term" value="F:ATP binding"/>
    <property type="evidence" value="ECO:0007669"/>
    <property type="project" value="UniProtKB-KW"/>
</dbReference>
<evidence type="ECO:0000313" key="6">
    <source>
        <dbReference type="Proteomes" id="UP000267250"/>
    </source>
</evidence>
<evidence type="ECO:0000256" key="3">
    <source>
        <dbReference type="PROSITE-ProRule" id="PRU00110"/>
    </source>
</evidence>
<dbReference type="InterPro" id="IPR051315">
    <property type="entry name" value="Bact_Chemotaxis_CheA"/>
</dbReference>
<organism evidence="5 6">
    <name type="scientific">Anoxybacter fermentans</name>
    <dbReference type="NCBI Taxonomy" id="1323375"/>
    <lineage>
        <taxon>Bacteria</taxon>
        <taxon>Bacillati</taxon>
        <taxon>Bacillota</taxon>
        <taxon>Clostridia</taxon>
        <taxon>Halanaerobiales</taxon>
        <taxon>Anoxybacter</taxon>
    </lineage>
</organism>
<dbReference type="KEGG" id="aft:BBF96_07915"/>
<evidence type="ECO:0000313" key="5">
    <source>
        <dbReference type="EMBL" id="AZR73315.1"/>
    </source>
</evidence>
<keyword evidence="2" id="KW-0902">Two-component regulatory system</keyword>
<dbReference type="Gene3D" id="1.20.120.160">
    <property type="entry name" value="HPT domain"/>
    <property type="match status" value="1"/>
</dbReference>
<keyword evidence="6" id="KW-1185">Reference proteome</keyword>
<dbReference type="CDD" id="cd00088">
    <property type="entry name" value="HPT"/>
    <property type="match status" value="1"/>
</dbReference>
<dbReference type="GO" id="GO:0000155">
    <property type="term" value="F:phosphorelay sensor kinase activity"/>
    <property type="evidence" value="ECO:0007669"/>
    <property type="project" value="InterPro"/>
</dbReference>
<dbReference type="InterPro" id="IPR008207">
    <property type="entry name" value="Sig_transdc_His_kin_Hpt_dom"/>
</dbReference>
<dbReference type="SUPFAM" id="SSF47226">
    <property type="entry name" value="Histidine-containing phosphotransfer domain, HPT domain"/>
    <property type="match status" value="1"/>
</dbReference>
<dbReference type="PROSITE" id="PS50894">
    <property type="entry name" value="HPT"/>
    <property type="match status" value="1"/>
</dbReference>
<dbReference type="PANTHER" id="PTHR43395">
    <property type="entry name" value="SENSOR HISTIDINE KINASE CHEA"/>
    <property type="match status" value="1"/>
</dbReference>